<proteinExistence type="predicted"/>
<dbReference type="EC" id="3.6.4.12" evidence="9"/>
<dbReference type="EMBL" id="JAUSTY010000025">
    <property type="protein sequence ID" value="MDQ0168176.1"/>
    <property type="molecule type" value="Genomic_DNA"/>
</dbReference>
<dbReference type="NCBIfam" id="TIGR00614">
    <property type="entry name" value="recQ_fam"/>
    <property type="match status" value="1"/>
</dbReference>
<dbReference type="InterPro" id="IPR027417">
    <property type="entry name" value="P-loop_NTPase"/>
</dbReference>
<keyword evidence="4" id="KW-0067">ATP-binding</keyword>
<evidence type="ECO:0000259" key="7">
    <source>
        <dbReference type="PROSITE" id="PS51192"/>
    </source>
</evidence>
<dbReference type="PANTHER" id="PTHR13710">
    <property type="entry name" value="DNA HELICASE RECQ FAMILY MEMBER"/>
    <property type="match status" value="1"/>
</dbReference>
<evidence type="ECO:0000313" key="10">
    <source>
        <dbReference type="Proteomes" id="UP001235840"/>
    </source>
</evidence>
<dbReference type="CDD" id="cd17920">
    <property type="entry name" value="DEXHc_RecQ"/>
    <property type="match status" value="1"/>
</dbReference>
<reference evidence="9 10" key="1">
    <citation type="submission" date="2023-07" db="EMBL/GenBank/DDBJ databases">
        <title>Genomic Encyclopedia of Type Strains, Phase IV (KMG-IV): sequencing the most valuable type-strain genomes for metagenomic binning, comparative biology and taxonomic classification.</title>
        <authorList>
            <person name="Goeker M."/>
        </authorList>
    </citation>
    <scope>NUCLEOTIDE SEQUENCE [LARGE SCALE GENOMIC DNA]</scope>
    <source>
        <strain evidence="9 10">DSM 12751</strain>
    </source>
</reference>
<comment type="caution">
    <text evidence="9">The sequence shown here is derived from an EMBL/GenBank/DDBJ whole genome shotgun (WGS) entry which is preliminary data.</text>
</comment>
<dbReference type="PANTHER" id="PTHR13710:SF84">
    <property type="entry name" value="ATP-DEPENDENT DNA HELICASE RECS-RELATED"/>
    <property type="match status" value="1"/>
</dbReference>
<evidence type="ECO:0000256" key="6">
    <source>
        <dbReference type="SAM" id="MobiDB-lite"/>
    </source>
</evidence>
<keyword evidence="3 9" id="KW-0347">Helicase</keyword>
<dbReference type="PROSITE" id="PS51192">
    <property type="entry name" value="HELICASE_ATP_BIND_1"/>
    <property type="match status" value="1"/>
</dbReference>
<keyword evidence="10" id="KW-1185">Reference proteome</keyword>
<feature type="domain" description="Helicase C-terminal" evidence="8">
    <location>
        <begin position="213"/>
        <end position="362"/>
    </location>
</feature>
<dbReference type="InterPro" id="IPR011545">
    <property type="entry name" value="DEAD/DEAH_box_helicase_dom"/>
</dbReference>
<feature type="region of interest" description="Disordered" evidence="6">
    <location>
        <begin position="471"/>
        <end position="512"/>
    </location>
</feature>
<dbReference type="SMART" id="SM00487">
    <property type="entry name" value="DEXDc"/>
    <property type="match status" value="1"/>
</dbReference>
<dbReference type="Pfam" id="PF00270">
    <property type="entry name" value="DEAD"/>
    <property type="match status" value="1"/>
</dbReference>
<dbReference type="PROSITE" id="PS00690">
    <property type="entry name" value="DEAH_ATP_HELICASE"/>
    <property type="match status" value="1"/>
</dbReference>
<accession>A0ABT9W4K1</accession>
<dbReference type="Pfam" id="PF00271">
    <property type="entry name" value="Helicase_C"/>
    <property type="match status" value="1"/>
</dbReference>
<dbReference type="InterPro" id="IPR002464">
    <property type="entry name" value="DNA/RNA_helicase_DEAH_CS"/>
</dbReference>
<evidence type="ECO:0000256" key="1">
    <source>
        <dbReference type="ARBA" id="ARBA00022741"/>
    </source>
</evidence>
<dbReference type="SUPFAM" id="SSF52540">
    <property type="entry name" value="P-loop containing nucleoside triphosphate hydrolases"/>
    <property type="match status" value="1"/>
</dbReference>
<dbReference type="GO" id="GO:0003678">
    <property type="term" value="F:DNA helicase activity"/>
    <property type="evidence" value="ECO:0007669"/>
    <property type="project" value="UniProtKB-EC"/>
</dbReference>
<sequence length="536" mass="62023">MLRILKKEFGYSSFQPGQLEVIQSILAGKDTFLIQATGGGKSLCYQLPSLLLEGITVVISPLISLMEDQVKEARRFGRKDIIAFHSGHSVEQRKYILAHLHQYKLILISPEGLQSDYMINALQRRRVSLFVVDEAHCISQWGHDFRMEYLTLKETRDHLGRPVCLALTATATSEVKQDIIHFGGLIDPQLFEHTVDRPKIKLEVEHVDTEEEKRRQILSIVQARQDAGLIYCSTRAKTEELVEYLFLHGIEQVAYYHGGLSAEERFMIQEQYLNGELKLVCATNAFGMGVNKSNIRYVIHYHFPNHIEQYVQEMGRCSRDGKDGLSYVLVQNGDEHIPYHFIENEFLTKEQLKVFLQIQHTSEEQGSVIELEEWKELLFCSEQSISVVLHHYKNAVSLSREAQLEALDWQFEQLKRKKRNKVASMIRWLQLEASACRRKEILDYFSQSMEAPPLVCCDLCDQNRAMAQNQDKHSLQAQESAQDQNRAVDQNGSRSRYEDIDSHNNPTVQKESFQRVEQLWSEKLKRLWPIPARDGE</sequence>
<dbReference type="Gene3D" id="3.40.50.300">
    <property type="entry name" value="P-loop containing nucleotide triphosphate hydrolases"/>
    <property type="match status" value="2"/>
</dbReference>
<keyword evidence="1" id="KW-0547">Nucleotide-binding</keyword>
<dbReference type="InterPro" id="IPR014001">
    <property type="entry name" value="Helicase_ATP-bd"/>
</dbReference>
<evidence type="ECO:0000259" key="8">
    <source>
        <dbReference type="PROSITE" id="PS51194"/>
    </source>
</evidence>
<evidence type="ECO:0000256" key="3">
    <source>
        <dbReference type="ARBA" id="ARBA00022806"/>
    </source>
</evidence>
<evidence type="ECO:0000313" key="9">
    <source>
        <dbReference type="EMBL" id="MDQ0168176.1"/>
    </source>
</evidence>
<dbReference type="SMART" id="SM00490">
    <property type="entry name" value="HELICc"/>
    <property type="match status" value="1"/>
</dbReference>
<gene>
    <name evidence="9" type="ORF">J2S11_004128</name>
</gene>
<feature type="compositionally biased region" description="Polar residues" evidence="6">
    <location>
        <begin position="471"/>
        <end position="494"/>
    </location>
</feature>
<dbReference type="InterPro" id="IPR001650">
    <property type="entry name" value="Helicase_C-like"/>
</dbReference>
<feature type="domain" description="Helicase ATP-binding" evidence="7">
    <location>
        <begin position="22"/>
        <end position="189"/>
    </location>
</feature>
<evidence type="ECO:0000256" key="4">
    <source>
        <dbReference type="ARBA" id="ARBA00022840"/>
    </source>
</evidence>
<name>A0ABT9W4K1_9BACI</name>
<organism evidence="9 10">
    <name type="scientific">Caldalkalibacillus horti</name>
    <dbReference type="NCBI Taxonomy" id="77523"/>
    <lineage>
        <taxon>Bacteria</taxon>
        <taxon>Bacillati</taxon>
        <taxon>Bacillota</taxon>
        <taxon>Bacilli</taxon>
        <taxon>Bacillales</taxon>
        <taxon>Bacillaceae</taxon>
        <taxon>Caldalkalibacillus</taxon>
    </lineage>
</organism>
<evidence type="ECO:0000256" key="5">
    <source>
        <dbReference type="ARBA" id="ARBA00023125"/>
    </source>
</evidence>
<dbReference type="Proteomes" id="UP001235840">
    <property type="component" value="Unassembled WGS sequence"/>
</dbReference>
<keyword evidence="2 9" id="KW-0378">Hydrolase</keyword>
<dbReference type="PROSITE" id="PS51194">
    <property type="entry name" value="HELICASE_CTER"/>
    <property type="match status" value="1"/>
</dbReference>
<keyword evidence="5" id="KW-0238">DNA-binding</keyword>
<dbReference type="GO" id="GO:0016787">
    <property type="term" value="F:hydrolase activity"/>
    <property type="evidence" value="ECO:0007669"/>
    <property type="project" value="UniProtKB-KW"/>
</dbReference>
<evidence type="ECO:0000256" key="2">
    <source>
        <dbReference type="ARBA" id="ARBA00022801"/>
    </source>
</evidence>
<dbReference type="InterPro" id="IPR004589">
    <property type="entry name" value="DNA_helicase_ATP-dep_RecQ"/>
</dbReference>
<protein>
    <submittedName>
        <fullName evidence="9">ATP-dependent DNA helicase RecQ</fullName>
        <ecNumber evidence="9">3.6.4.12</ecNumber>
    </submittedName>
</protein>
<dbReference type="RefSeq" id="WP_307397725.1">
    <property type="nucleotide sequence ID" value="NZ_BAAADK010000020.1"/>
</dbReference>